<feature type="domain" description="MYND-type" evidence="5">
    <location>
        <begin position="167"/>
        <end position="207"/>
    </location>
</feature>
<dbReference type="Pfam" id="PF01753">
    <property type="entry name" value="zf-MYND"/>
    <property type="match status" value="1"/>
</dbReference>
<proteinExistence type="predicted"/>
<organism evidence="6 7">
    <name type="scientific">Triparma retinervis</name>
    <dbReference type="NCBI Taxonomy" id="2557542"/>
    <lineage>
        <taxon>Eukaryota</taxon>
        <taxon>Sar</taxon>
        <taxon>Stramenopiles</taxon>
        <taxon>Ochrophyta</taxon>
        <taxon>Bolidophyceae</taxon>
        <taxon>Parmales</taxon>
        <taxon>Triparmaceae</taxon>
        <taxon>Triparma</taxon>
    </lineage>
</organism>
<dbReference type="InterPro" id="IPR002893">
    <property type="entry name" value="Znf_MYND"/>
</dbReference>
<evidence type="ECO:0000313" key="6">
    <source>
        <dbReference type="EMBL" id="GMH74787.1"/>
    </source>
</evidence>
<dbReference type="Proteomes" id="UP001165082">
    <property type="component" value="Unassembled WGS sequence"/>
</dbReference>
<dbReference type="OrthoDB" id="40466at2759"/>
<dbReference type="PROSITE" id="PS01360">
    <property type="entry name" value="ZF_MYND_1"/>
    <property type="match status" value="1"/>
</dbReference>
<evidence type="ECO:0000256" key="1">
    <source>
        <dbReference type="ARBA" id="ARBA00022723"/>
    </source>
</evidence>
<dbReference type="PROSITE" id="PS50865">
    <property type="entry name" value="ZF_MYND_2"/>
    <property type="match status" value="1"/>
</dbReference>
<dbReference type="SUPFAM" id="SSF144232">
    <property type="entry name" value="HIT/MYND zinc finger-like"/>
    <property type="match status" value="1"/>
</dbReference>
<keyword evidence="3" id="KW-0862">Zinc</keyword>
<keyword evidence="2 4" id="KW-0863">Zinc-finger</keyword>
<dbReference type="AlphaFoldDB" id="A0A9W7AM52"/>
<gene>
    <name evidence="6" type="ORF">TrRE_jg4954</name>
</gene>
<evidence type="ECO:0000259" key="5">
    <source>
        <dbReference type="PROSITE" id="PS50865"/>
    </source>
</evidence>
<protein>
    <recommendedName>
        <fullName evidence="5">MYND-type domain-containing protein</fullName>
    </recommendedName>
</protein>
<keyword evidence="7" id="KW-1185">Reference proteome</keyword>
<accession>A0A9W7AM52</accession>
<sequence>MTVYSDEIGRLYCDAHRQARCDVCMMDFEQINAQQEQQAGLTREDTAAELLAEDESNLRAGLKFMEGNNDRSSENYTFHVTKLKEVIMKKLSMSEAELEQFRVRLEKCDGKKRSNYAALSSAASKVVGPSGGGRVEMDDNFLKALGELKGNMTTGVKGEELGDKLKCSWCRKVAGTEKFSKCSRCRKVYYCGKECQTKAWKGHKKVCRRPAGDAPKRKKLSLTWEQLEAYGMGIPADGKFIELTVIKDETLMRGMRQVMGCRDRDGITKRIACYNNDQSLAGFEIGKTFKWKSPRFHYFMDGSSGARVEEKDVVNISIR</sequence>
<evidence type="ECO:0000256" key="3">
    <source>
        <dbReference type="ARBA" id="ARBA00022833"/>
    </source>
</evidence>
<name>A0A9W7AM52_9STRA</name>
<keyword evidence="1" id="KW-0479">Metal-binding</keyword>
<dbReference type="Gene3D" id="6.10.140.2220">
    <property type="match status" value="1"/>
</dbReference>
<reference evidence="6" key="1">
    <citation type="submission" date="2022-07" db="EMBL/GenBank/DDBJ databases">
        <title>Genome analysis of Parmales, a sister group of diatoms, reveals the evolutionary specialization of diatoms from phago-mixotrophs to photoautotrophs.</title>
        <authorList>
            <person name="Ban H."/>
            <person name="Sato S."/>
            <person name="Yoshikawa S."/>
            <person name="Kazumasa Y."/>
            <person name="Nakamura Y."/>
            <person name="Ichinomiya M."/>
            <person name="Saitoh K."/>
            <person name="Sato N."/>
            <person name="Blanc-Mathieu R."/>
            <person name="Endo H."/>
            <person name="Kuwata A."/>
            <person name="Ogata H."/>
        </authorList>
    </citation>
    <scope>NUCLEOTIDE SEQUENCE</scope>
</reference>
<evidence type="ECO:0000313" key="7">
    <source>
        <dbReference type="Proteomes" id="UP001165082"/>
    </source>
</evidence>
<dbReference type="GO" id="GO:0008270">
    <property type="term" value="F:zinc ion binding"/>
    <property type="evidence" value="ECO:0007669"/>
    <property type="project" value="UniProtKB-KW"/>
</dbReference>
<comment type="caution">
    <text evidence="6">The sequence shown here is derived from an EMBL/GenBank/DDBJ whole genome shotgun (WGS) entry which is preliminary data.</text>
</comment>
<dbReference type="EMBL" id="BRXZ01001592">
    <property type="protein sequence ID" value="GMH74787.1"/>
    <property type="molecule type" value="Genomic_DNA"/>
</dbReference>
<evidence type="ECO:0000256" key="4">
    <source>
        <dbReference type="PROSITE-ProRule" id="PRU00134"/>
    </source>
</evidence>
<evidence type="ECO:0000256" key="2">
    <source>
        <dbReference type="ARBA" id="ARBA00022771"/>
    </source>
</evidence>